<dbReference type="STRING" id="35608.A0A2U1NPR3"/>
<gene>
    <name evidence="1" type="ORF">CTI12_AA241030</name>
</gene>
<accession>A0A2U1NPR3</accession>
<proteinExistence type="predicted"/>
<sequence length="123" mass="12987">MLTAALSGGSTLNVEVVLGIYGGVSGLGGGMGWRGEVMVLQVACGVRVRGKEEGGVCLTRLTECITNGGGLGHTQRLTSNIFVPEGHPLKGSHKEPLRVNVLFKYIQKMLSRNTVVVAETCDF</sequence>
<dbReference type="AlphaFoldDB" id="A0A2U1NPR3"/>
<dbReference type="EMBL" id="PKPP01002402">
    <property type="protein sequence ID" value="PWA75494.1"/>
    <property type="molecule type" value="Genomic_DNA"/>
</dbReference>
<evidence type="ECO:0000313" key="2">
    <source>
        <dbReference type="Proteomes" id="UP000245207"/>
    </source>
</evidence>
<protein>
    <submittedName>
        <fullName evidence="1">Thiamine pyrophosphate enzyme TPP-binding protein</fullName>
    </submittedName>
</protein>
<keyword evidence="2" id="KW-1185">Reference proteome</keyword>
<dbReference type="Proteomes" id="UP000245207">
    <property type="component" value="Unassembled WGS sequence"/>
</dbReference>
<organism evidence="1 2">
    <name type="scientific">Artemisia annua</name>
    <name type="common">Sweet wormwood</name>
    <dbReference type="NCBI Taxonomy" id="35608"/>
    <lineage>
        <taxon>Eukaryota</taxon>
        <taxon>Viridiplantae</taxon>
        <taxon>Streptophyta</taxon>
        <taxon>Embryophyta</taxon>
        <taxon>Tracheophyta</taxon>
        <taxon>Spermatophyta</taxon>
        <taxon>Magnoliopsida</taxon>
        <taxon>eudicotyledons</taxon>
        <taxon>Gunneridae</taxon>
        <taxon>Pentapetalae</taxon>
        <taxon>asterids</taxon>
        <taxon>campanulids</taxon>
        <taxon>Asterales</taxon>
        <taxon>Asteraceae</taxon>
        <taxon>Asteroideae</taxon>
        <taxon>Anthemideae</taxon>
        <taxon>Artemisiinae</taxon>
        <taxon>Artemisia</taxon>
    </lineage>
</organism>
<reference evidence="1 2" key="1">
    <citation type="journal article" date="2018" name="Mol. Plant">
        <title>The genome of Artemisia annua provides insight into the evolution of Asteraceae family and artemisinin biosynthesis.</title>
        <authorList>
            <person name="Shen Q."/>
            <person name="Zhang L."/>
            <person name="Liao Z."/>
            <person name="Wang S."/>
            <person name="Yan T."/>
            <person name="Shi P."/>
            <person name="Liu M."/>
            <person name="Fu X."/>
            <person name="Pan Q."/>
            <person name="Wang Y."/>
            <person name="Lv Z."/>
            <person name="Lu X."/>
            <person name="Zhang F."/>
            <person name="Jiang W."/>
            <person name="Ma Y."/>
            <person name="Chen M."/>
            <person name="Hao X."/>
            <person name="Li L."/>
            <person name="Tang Y."/>
            <person name="Lv G."/>
            <person name="Zhou Y."/>
            <person name="Sun X."/>
            <person name="Brodelius P.E."/>
            <person name="Rose J.K.C."/>
            <person name="Tang K."/>
        </authorList>
    </citation>
    <scope>NUCLEOTIDE SEQUENCE [LARGE SCALE GENOMIC DNA]</scope>
    <source>
        <strain evidence="2">cv. Huhao1</strain>
        <tissue evidence="1">Leaf</tissue>
    </source>
</reference>
<name>A0A2U1NPR3_ARTAN</name>
<dbReference type="OrthoDB" id="3970464at2759"/>
<evidence type="ECO:0000313" key="1">
    <source>
        <dbReference type="EMBL" id="PWA75494.1"/>
    </source>
</evidence>
<comment type="caution">
    <text evidence="1">The sequence shown here is derived from an EMBL/GenBank/DDBJ whole genome shotgun (WGS) entry which is preliminary data.</text>
</comment>